<dbReference type="NCBIfam" id="TIGR03696">
    <property type="entry name" value="Rhs_assc_core"/>
    <property type="match status" value="1"/>
</dbReference>
<name>A0A345HCF1_9FLAO</name>
<dbReference type="Pfam" id="PF05593">
    <property type="entry name" value="RHS_repeat"/>
    <property type="match status" value="1"/>
</dbReference>
<protein>
    <recommendedName>
        <fullName evidence="5">Insecticide toxin TcdB middle/N-terminal domain-containing protein</fullName>
    </recommendedName>
</protein>
<dbReference type="PANTHER" id="PTHR32305:SF15">
    <property type="entry name" value="PROTEIN RHSA-RELATED"/>
    <property type="match status" value="1"/>
</dbReference>
<dbReference type="EMBL" id="CP031188">
    <property type="protein sequence ID" value="AXG74261.1"/>
    <property type="molecule type" value="Genomic_DNA"/>
</dbReference>
<dbReference type="NCBIfam" id="TIGR01643">
    <property type="entry name" value="YD_repeat_2x"/>
    <property type="match status" value="1"/>
</dbReference>
<comment type="subcellular location">
    <subcellularLocation>
        <location evidence="1">Secreted</location>
    </subcellularLocation>
</comment>
<feature type="domain" description="Insecticide toxin TcdB middle/N-terminal" evidence="5">
    <location>
        <begin position="1938"/>
        <end position="2079"/>
    </location>
</feature>
<feature type="chain" id="PRO_5016806263" description="Insecticide toxin TcdB middle/N-terminal domain-containing protein" evidence="4">
    <location>
        <begin position="36"/>
        <end position="3500"/>
    </location>
</feature>
<dbReference type="OrthoDB" id="9765204at2"/>
<dbReference type="InterPro" id="IPR022385">
    <property type="entry name" value="Rhs_assc_core"/>
</dbReference>
<evidence type="ECO:0000259" key="5">
    <source>
        <dbReference type="Pfam" id="PF12256"/>
    </source>
</evidence>
<dbReference type="SUPFAM" id="SSF69318">
    <property type="entry name" value="Integrin alpha N-terminal domain"/>
    <property type="match status" value="2"/>
</dbReference>
<dbReference type="KEGG" id="fat:DVK85_08440"/>
<keyword evidence="3" id="KW-0843">Virulence</keyword>
<gene>
    <name evidence="6" type="ORF">DVK85_08440</name>
</gene>
<keyword evidence="4" id="KW-0732">Signal</keyword>
<dbReference type="GO" id="GO:0005576">
    <property type="term" value="C:extracellular region"/>
    <property type="evidence" value="ECO:0007669"/>
    <property type="project" value="UniProtKB-SubCell"/>
</dbReference>
<evidence type="ECO:0000256" key="2">
    <source>
        <dbReference type="ARBA" id="ARBA00022525"/>
    </source>
</evidence>
<dbReference type="Pfam" id="PF03534">
    <property type="entry name" value="SpvB"/>
    <property type="match status" value="1"/>
</dbReference>
<dbReference type="InterPro" id="IPR006530">
    <property type="entry name" value="YD"/>
</dbReference>
<reference evidence="6 7" key="1">
    <citation type="submission" date="2018-07" db="EMBL/GenBank/DDBJ databases">
        <title>Complete genome sequence of Flavobacterium arcticum type strain SM1502T.</title>
        <authorList>
            <person name="Li Y."/>
            <person name="Li D.-D."/>
        </authorList>
    </citation>
    <scope>NUCLEOTIDE SEQUENCE [LARGE SCALE GENOMIC DNA]</scope>
    <source>
        <strain evidence="6 7">SM1502</strain>
    </source>
</reference>
<dbReference type="RefSeq" id="WP_114678019.1">
    <property type="nucleotide sequence ID" value="NZ_CP031188.1"/>
</dbReference>
<keyword evidence="2" id="KW-0964">Secreted</keyword>
<evidence type="ECO:0000256" key="4">
    <source>
        <dbReference type="SAM" id="SignalP"/>
    </source>
</evidence>
<dbReference type="InterPro" id="IPR050708">
    <property type="entry name" value="T6SS_VgrG/RHS"/>
</dbReference>
<evidence type="ECO:0000313" key="6">
    <source>
        <dbReference type="EMBL" id="AXG74261.1"/>
    </source>
</evidence>
<keyword evidence="7" id="KW-1185">Reference proteome</keyword>
<dbReference type="PANTHER" id="PTHR32305">
    <property type="match status" value="1"/>
</dbReference>
<feature type="signal peptide" evidence="4">
    <location>
        <begin position="1"/>
        <end position="35"/>
    </location>
</feature>
<evidence type="ECO:0000256" key="1">
    <source>
        <dbReference type="ARBA" id="ARBA00004613"/>
    </source>
</evidence>
<accession>A0A345HCF1</accession>
<dbReference type="InterPro" id="IPR022045">
    <property type="entry name" value="TcdB_toxin_mid/N"/>
</dbReference>
<dbReference type="Gene3D" id="2.180.10.10">
    <property type="entry name" value="RHS repeat-associated core"/>
    <property type="match status" value="1"/>
</dbReference>
<proteinExistence type="predicted"/>
<dbReference type="InterPro" id="IPR003284">
    <property type="entry name" value="Sal_SpvB"/>
</dbReference>
<dbReference type="GO" id="GO:0005737">
    <property type="term" value="C:cytoplasm"/>
    <property type="evidence" value="ECO:0007669"/>
    <property type="project" value="InterPro"/>
</dbReference>
<evidence type="ECO:0000313" key="7">
    <source>
        <dbReference type="Proteomes" id="UP000253951"/>
    </source>
</evidence>
<dbReference type="InterPro" id="IPR031325">
    <property type="entry name" value="RHS_repeat"/>
</dbReference>
<dbReference type="Proteomes" id="UP000253951">
    <property type="component" value="Chromosome"/>
</dbReference>
<evidence type="ECO:0000256" key="3">
    <source>
        <dbReference type="ARBA" id="ARBA00023026"/>
    </source>
</evidence>
<dbReference type="InterPro" id="IPR028994">
    <property type="entry name" value="Integrin_alpha_N"/>
</dbReference>
<organism evidence="6 7">
    <name type="scientific">Flavobacterium arcticum</name>
    <dbReference type="NCBI Taxonomy" id="1784713"/>
    <lineage>
        <taxon>Bacteria</taxon>
        <taxon>Pseudomonadati</taxon>
        <taxon>Bacteroidota</taxon>
        <taxon>Flavobacteriia</taxon>
        <taxon>Flavobacteriales</taxon>
        <taxon>Flavobacteriaceae</taxon>
        <taxon>Flavobacterium</taxon>
    </lineage>
</organism>
<dbReference type="Pfam" id="PF12256">
    <property type="entry name" value="TcdB_toxin_midN"/>
    <property type="match status" value="1"/>
</dbReference>
<sequence length="3500" mass="392661">MPTNHFNKLRKSAFVKLLFSSVLSNLILFSQPLQGAIANYNTTKIYLPQGNGYNKTYNEEEVTPFNNVIPNYDDSHNNKTSNSEVYRETATVYYAIEKNGVIGKLNISEGENPYDNFFSIDLPNDINTDKYKATLLYDVYGVKNASQTTKSINNHSAYGGQVVELSNEWVTVKEQVPVSQLQSGRNEIYFNRRANSTYQYKIKNIRIGLEPIDNTSQISEVKASKYAGKYYLQGIVSNSEINSVEVSGYSIPVIDGVFEHIFSEIPENLKELNISYKVAQNNNNFIVSVVESKVEPIFVANNTDIHASQNYLYKNLLSAPLSYESICIAIKDNIETNLTNENEFLIQGLQFKDIRVANDDIEIVTGGDFSAYRIKQSSKGESMPIQIHLKYNDTEIPDGYTVKDVKTFYFDRKQKSWKALAVDSLDYENNEIISSITSEGDTDYINGVIKVPDSPETGSFAPTMISDMKYADPTAGVVSIAPPSPNSNGTVTTGFPIKVPQGRGGMQPSLNISYSSEAGNGWMGLGWNLATPAISINTKWGVPRFDLDNESEIYSLNGSDLVLKNGTEYTNPHRDNDIDRVDERRFYQRKEGAYNLIIRHGNHPNNYWWEVTDKQGNKSFYGGWYNTELSQYQFDNNSVIRVGNSNSNITHWALKATLDTYGNYTLYEYASSISNPFSNSSIEAKYFYLSNIKYTLFNPESSITGQSHYMVDFKRNQYTLGGNTINRSDVIINGRNGYLNIVDDLLTEIHISFNESGQSPQRIRSYKFDYEEKAFKKHQLVTISEYDKTNSLFYSNTIEYHDDIDPNTDAIINSSSTAWNANSSSSNIPAPLQQMASIIPDGSPLGTSTSTGGSIALRAGFGVGFDIFSTNNTIGGAVDYSWSNQDTKVSFIDINGDGLPDKVYEDGSGIYYRPNIGTGFGTSYLIDDINTLSKTNSKTNGKGVDANAFGFGIGGSWSKTSSMTENYFTDFNGDGLPDMMRGNRIKFNITAPLSTNSSYRKFDDDVSLSENKIVPGSINSSIIPDLHLETMDELREEHSQFDHVKVWRAPYDGTVRFENQATLIAKNNDGENANNFRLTIEKSNNNGTDILHTSSLVNAGQTNSFDFNTFNGDFISVSKGDIIFFRIHNLDYGYGGEIEWNPRVIYTDTSAMPYTHDNSSSVIDENGKAIGIFDAEADFMMNNDGGVSIDDGSTSVTLKFNLLNGNFAPGQFSDDIRFIIKKVRIDYSDGSESPQGEWTRKLNYNSGTFVWDFNSISDQLDASEGYRDVYFFYAESDSNVDWSTINWRPSIISNANPSEIIYPPVSYHTYDDNVNQSKYWFSSYDSELISPTEADVLADPNKKFMRLTHTFFDQNTGSLLNGLNDEEFPVKVTWVVKKKIGNTVSLFRDHKVFYIYRLPTNDYIFTKSENINDVLDPTLATNSSYYTCLFYRAQMKDIVDGSGTIYSTFYVNDRRVALNNNTSMTLALDPYAGNYSFTPITVDAPFMVSSPIFLGATYRGWGQFLYNGGMEFERDDEGEITNLNNPATPFGDLPIDVSLFDYESQTSGIENIDPQMDPSSVTAPGGTSSIRYTFYNEENENNKYVNKSIINAIYGFNNNDVLTATVGRFGEGNLHEIYVDEDDILLNETGTFIALKQRSVSKGTSLSGSYSVGSATESKATSRVLNQYLDLNGDRHPDLITDGRIQFTNMLGALSGTPIDNEDNFVSGDRSEDFTVGITLPIKPSSTAPTNQNGIVNGSVNRTNTSVNSGINTSNGKSYDSNQWVDMNGDGLPDKVKLNNEGTIEVWLNTGYGFSEKVTWGSGYGDSLFTSTRNNVGVGAGIGGSFTPNSSFAAGFGASYSTARIAALFIDVNNDGLPDLVIRVSDFNYAYYLNNGKGFETVSSTFYNNNLEIEKDYSLSGNIYGSFTGGFIIPSPAIFVTFKIVFTPSLSFNGSYNEKTIMVQDIDGDGLPDILSKSSNNNNDINARLNKVGKTHLLKKVNTPLGGSWSVTYERDGNTYEMPQSKWVLKTITTNDGFSQDGDYKPNTSEIAVNYGRPNYDRREREFYGYSYISINQVDPATSAIYRTITKAYHNKNYYLSGAEYSTIVRDENNNTLSESTTLYNLLDPDDPVVNMDATEEDSYLQTSLIANAEELFDKSRLFIAPVRVTSKVFENGPALTTVKDFSKYDEYGNLLEYIDYGEDEGDNYKTIIKYVDYNLNNADNAFGLPSRVSVYNLDGSQLLRQRIAGFNHFAKMSSIKIYSSIEEGSKYEFRYDEYGNVNRINDVYNTNAESSIYYKQIVYEPILHTYPISVENSFGENSSVEYEYLFGSPTLTTDVNGQQMRTRIDNKGRVTEVTGPNEMALESVSGPDTAWTIRMEYENSFEPDDYNEGESQHHAITRHFDPEYANGTNITTNELLTVSIVDGFGQPIQVKKTHFSDTTKWLINGFEKKDAFGRVLESYLPVTQTYNGGNSPYYHHISYSSLTDNPVVMTYDAKDRVKTVKQPGETDISSIDYSISDGMLIQKMTTENDGTTQTLDTYTDIRGRQRKTVQNDTKTILYTYNAINELLKVTDENSETSYKYDLAGRVLEVRQPDRGLTTYKYDNANRLIEQSNSNLIINDNQTIKYHYNYDRLVRIEYPQNPLNEVKYTYGAPNDPLATSENAVGRLLKLEDATGVQVYGYGHMGEVTKNLRSVAVAGHHSYWFLTEWQYDSWNRVKQIIYPDREIVNYKYNLGGMIDHIGSEMLGIPSADVQPVVENITYNDYGERTSITYGNGTSTIYDYDERRRMNSLQHNFAGSYQVNKHYTYDVLSNITRIETTQPQNSLPGQGQLGGPVYHKYIYDNFNRLTDAEGHYTGPNDIGTNTYLRQEYELHMEYNNDHTIRKKTQVHWQGEVSSYGPIQQADKIPVHKTSYILDYSQYATGEYVAGDYGYVQQHAPRKIVETPGWVTNPAQNDPRIREKTIEYDANGNQTEIKEKVGELEISLRKNLWDEENRLMAVDLKPDDHDNRPVAIYTYDAGGERTIRYNYDRIDVYSNADQIATQTNENIMIYPSGLMMGKVREAGALRDIPLIYTKHYYIGAERISAKTATAHYLCYYPNGVLADIMPDLQETMVRPQSTTSVEDAATIVSGVFNVFGIIPPTFSPDYTPEDDNTHNQGTNLHNPAKLQIFYFHPDHLGSSSYITNKAGTVSQHMEYLPFGETLADEHLNSHNSPFKFNGKEYDEETGNYYYSARYYDPKLSIFISVDPLAHKMPAWSPYNYTFNNPIRYTDPDGRIPIIPWLLKAGAGAAADMLAQASMDYLFNSNTTSWGQAFDNVNYYQVARSGAEGLIPWRTPGGKIGRAAATATGDVLVNAINDPNNYTAEQAGLDFATGFVGDLAGGGFGQILNKYGSKAVINGLMDKLGYSATQVRKMTGGFDGDAVRKWYKSNVDGMNIKVSPTEANARSIVGQRNSFKQQARDLMSDQNAAGNLPAIQDYDYYYNKSYNKGLRGDALYQDIINGGQKTNATYNKKYGE</sequence>